<feature type="domain" description="EAL" evidence="1">
    <location>
        <begin position="6"/>
        <end position="261"/>
    </location>
</feature>
<keyword evidence="3" id="KW-1185">Reference proteome</keyword>
<dbReference type="SMART" id="SM00052">
    <property type="entry name" value="EAL"/>
    <property type="match status" value="1"/>
</dbReference>
<dbReference type="InterPro" id="IPR050706">
    <property type="entry name" value="Cyclic-di-GMP_PDE-like"/>
</dbReference>
<protein>
    <submittedName>
        <fullName evidence="2">EAL domain-containing protein</fullName>
    </submittedName>
</protein>
<dbReference type="CDD" id="cd01948">
    <property type="entry name" value="EAL"/>
    <property type="match status" value="1"/>
</dbReference>
<dbReference type="PROSITE" id="PS50883">
    <property type="entry name" value="EAL"/>
    <property type="match status" value="1"/>
</dbReference>
<gene>
    <name evidence="2" type="ORF">G5A70_13720</name>
</gene>
<reference evidence="2 3" key="1">
    <citation type="journal article" date="2020" name="Cell Host Microbe">
        <title>Functional and Genomic Variation between Human-Derived Isolates of Lachnospiraceae Reveals Inter- and Intra-Species Diversity.</title>
        <authorList>
            <person name="Sorbara M.T."/>
            <person name="Littmann E.R."/>
            <person name="Fontana E."/>
            <person name="Moody T.U."/>
            <person name="Kohout C.E."/>
            <person name="Gjonbalaj M."/>
            <person name="Eaton V."/>
            <person name="Seok R."/>
            <person name="Leiner I.M."/>
            <person name="Pamer E.G."/>
        </authorList>
    </citation>
    <scope>NUCLEOTIDE SEQUENCE [LARGE SCALE GENOMIC DNA]</scope>
    <source>
        <strain evidence="2 3">MSK.15.26</strain>
    </source>
</reference>
<accession>A0ABX2I9S9</accession>
<evidence type="ECO:0000313" key="3">
    <source>
        <dbReference type="Proteomes" id="UP000822142"/>
    </source>
</evidence>
<dbReference type="Gene3D" id="3.20.20.450">
    <property type="entry name" value="EAL domain"/>
    <property type="match status" value="1"/>
</dbReference>
<dbReference type="InterPro" id="IPR001633">
    <property type="entry name" value="EAL_dom"/>
</dbReference>
<comment type="caution">
    <text evidence="2">The sequence shown here is derived from an EMBL/GenBank/DDBJ whole genome shotgun (WGS) entry which is preliminary data.</text>
</comment>
<sequence length="307" mass="36751">MWMKLYRYADYALQHAKVQGYRGFYLNYQPQVNLITGDIKGVEVLMRWKDEDGSVVSPAEFIPLMEGHRMIYRAGLWMLHKAFRDSREWLEKKPDFTVSVNISVLQFLEDHFLEDLYRIIEEEAFSCENLIVELTESYAVKNMEIFREKFNDMRSRNIRTALDDFGTGYSSLSYLKSIEIDEVKIDRCFVRQIQNSAYNYQLLRNVIELVHSVHIRVCCEGVEKEEELFSLMELHPDVIQGYLFAEPYEKEKFEALYMKPEVEEYRKRIVQEERFRCLHSDDLQRFYGVLNSNYRQRDILKNTRLGL</sequence>
<dbReference type="PANTHER" id="PTHR33121">
    <property type="entry name" value="CYCLIC DI-GMP PHOSPHODIESTERASE PDEF"/>
    <property type="match status" value="1"/>
</dbReference>
<evidence type="ECO:0000313" key="2">
    <source>
        <dbReference type="EMBL" id="NSJ87206.1"/>
    </source>
</evidence>
<dbReference type="PANTHER" id="PTHR33121:SF70">
    <property type="entry name" value="SIGNALING PROTEIN YKOW"/>
    <property type="match status" value="1"/>
</dbReference>
<dbReference type="SUPFAM" id="SSF141868">
    <property type="entry name" value="EAL domain-like"/>
    <property type="match status" value="1"/>
</dbReference>
<dbReference type="InterPro" id="IPR035919">
    <property type="entry name" value="EAL_sf"/>
</dbReference>
<dbReference type="RefSeq" id="WP_173750096.1">
    <property type="nucleotide sequence ID" value="NZ_JAAITA010000026.1"/>
</dbReference>
<name>A0ABX2I9S9_BLAHA</name>
<organism evidence="2 3">
    <name type="scientific">Blautia hansenii</name>
    <name type="common">Ruminococcus hansenii</name>
    <dbReference type="NCBI Taxonomy" id="1322"/>
    <lineage>
        <taxon>Bacteria</taxon>
        <taxon>Bacillati</taxon>
        <taxon>Bacillota</taxon>
        <taxon>Clostridia</taxon>
        <taxon>Lachnospirales</taxon>
        <taxon>Lachnospiraceae</taxon>
        <taxon>Blautia</taxon>
    </lineage>
</organism>
<dbReference type="EMBL" id="JAAITA010000026">
    <property type="protein sequence ID" value="NSJ87206.1"/>
    <property type="molecule type" value="Genomic_DNA"/>
</dbReference>
<proteinExistence type="predicted"/>
<evidence type="ECO:0000259" key="1">
    <source>
        <dbReference type="PROSITE" id="PS50883"/>
    </source>
</evidence>
<dbReference type="Pfam" id="PF00563">
    <property type="entry name" value="EAL"/>
    <property type="match status" value="1"/>
</dbReference>
<dbReference type="Proteomes" id="UP000822142">
    <property type="component" value="Unassembled WGS sequence"/>
</dbReference>